<gene>
    <name evidence="9" type="ORF">SI8410_06008042</name>
</gene>
<dbReference type="InterPro" id="IPR003657">
    <property type="entry name" value="WRKY_dom"/>
</dbReference>
<feature type="region of interest" description="Disordered" evidence="7">
    <location>
        <begin position="207"/>
        <end position="273"/>
    </location>
</feature>
<dbReference type="Pfam" id="PF03106">
    <property type="entry name" value="WRKY"/>
    <property type="match status" value="1"/>
</dbReference>
<evidence type="ECO:0000256" key="4">
    <source>
        <dbReference type="ARBA" id="ARBA00023163"/>
    </source>
</evidence>
<keyword evidence="10" id="KW-1185">Reference proteome</keyword>
<dbReference type="SMART" id="SM00774">
    <property type="entry name" value="WRKY"/>
    <property type="match status" value="1"/>
</dbReference>
<comment type="similarity">
    <text evidence="6">Belongs to the WRKY group II-e family.</text>
</comment>
<keyword evidence="2" id="KW-0805">Transcription regulation</keyword>
<dbReference type="AlphaFoldDB" id="A0A7I8KHS2"/>
<dbReference type="Proteomes" id="UP000663760">
    <property type="component" value="Chromosome 6"/>
</dbReference>
<evidence type="ECO:0000256" key="2">
    <source>
        <dbReference type="ARBA" id="ARBA00023015"/>
    </source>
</evidence>
<evidence type="ECO:0000256" key="6">
    <source>
        <dbReference type="ARBA" id="ARBA00060761"/>
    </source>
</evidence>
<keyword evidence="3" id="KW-0238">DNA-binding</keyword>
<organism evidence="9 10">
    <name type="scientific">Spirodela intermedia</name>
    <name type="common">Intermediate duckweed</name>
    <dbReference type="NCBI Taxonomy" id="51605"/>
    <lineage>
        <taxon>Eukaryota</taxon>
        <taxon>Viridiplantae</taxon>
        <taxon>Streptophyta</taxon>
        <taxon>Embryophyta</taxon>
        <taxon>Tracheophyta</taxon>
        <taxon>Spermatophyta</taxon>
        <taxon>Magnoliopsida</taxon>
        <taxon>Liliopsida</taxon>
        <taxon>Araceae</taxon>
        <taxon>Lemnoideae</taxon>
        <taxon>Spirodela</taxon>
    </lineage>
</organism>
<dbReference type="InterPro" id="IPR044810">
    <property type="entry name" value="WRKY_plant"/>
</dbReference>
<feature type="region of interest" description="Disordered" evidence="7">
    <location>
        <begin position="77"/>
        <end position="143"/>
    </location>
</feature>
<evidence type="ECO:0000256" key="1">
    <source>
        <dbReference type="ARBA" id="ARBA00004123"/>
    </source>
</evidence>
<dbReference type="FunFam" id="2.20.25.80:FF:000007">
    <property type="entry name" value="WRKY transcription factor 22"/>
    <property type="match status" value="1"/>
</dbReference>
<dbReference type="PANTHER" id="PTHR32096:SF61">
    <property type="entry name" value="WRKY TRANSCRIPTION FACTOR 22"/>
    <property type="match status" value="1"/>
</dbReference>
<reference evidence="9" key="1">
    <citation type="submission" date="2020-02" db="EMBL/GenBank/DDBJ databases">
        <authorList>
            <person name="Scholz U."/>
            <person name="Mascher M."/>
            <person name="Fiebig A."/>
        </authorList>
    </citation>
    <scope>NUCLEOTIDE SEQUENCE</scope>
</reference>
<evidence type="ECO:0000256" key="3">
    <source>
        <dbReference type="ARBA" id="ARBA00023125"/>
    </source>
</evidence>
<keyword evidence="4" id="KW-0804">Transcription</keyword>
<name>A0A7I8KHS2_SPIIN</name>
<dbReference type="Gene3D" id="2.20.25.80">
    <property type="entry name" value="WRKY domain"/>
    <property type="match status" value="1"/>
</dbReference>
<dbReference type="PANTHER" id="PTHR32096">
    <property type="entry name" value="WRKY TRANSCRIPTION FACTOR 30-RELATED-RELATED"/>
    <property type="match status" value="1"/>
</dbReference>
<proteinExistence type="inferred from homology"/>
<comment type="subcellular location">
    <subcellularLocation>
        <location evidence="1">Nucleus</location>
    </subcellularLocation>
</comment>
<accession>A0A7I8KHS2</accession>
<dbReference type="InterPro" id="IPR036576">
    <property type="entry name" value="WRKY_dom_sf"/>
</dbReference>
<dbReference type="GO" id="GO:0003700">
    <property type="term" value="F:DNA-binding transcription factor activity"/>
    <property type="evidence" value="ECO:0007669"/>
    <property type="project" value="InterPro"/>
</dbReference>
<feature type="domain" description="WRKY" evidence="8">
    <location>
        <begin position="145"/>
        <end position="211"/>
    </location>
</feature>
<sequence length="330" mass="34895">MGDDGGWDLQAVVKGCCGLAAAAAAAEDGSSSFPPPLIITEVGREEEEDWFFSFPDLCAAPADLHELEELCKPFISKTPQQQQKQNQKQSLSSPKGSSSSIAAALQLSDGRRAAAKRSPPPRAFLRTPASKRRKSQQKKVVCQVPADSLSSDLWAWRKYGQKPIKGSPFPRGYYKCSSSKGCLARKQVERSSVDPAIFIITYTAEHNHPIPTHRQKPPTSSSAGANPGREVNTAANSLGGAAPRQSVSKASSSGSPPIHKEEESEEEEDPLHIGDVVMMSEDEMIFLDTEDGGGGGGGGGAAFSDVLSDHFGAFPTPWLTNSAAAVAGGS</sequence>
<dbReference type="SUPFAM" id="SSF118290">
    <property type="entry name" value="WRKY DNA-binding domain"/>
    <property type="match status" value="1"/>
</dbReference>
<evidence type="ECO:0000313" key="10">
    <source>
        <dbReference type="Proteomes" id="UP000663760"/>
    </source>
</evidence>
<dbReference type="EMBL" id="LR746269">
    <property type="protein sequence ID" value="CAA7397377.1"/>
    <property type="molecule type" value="Genomic_DNA"/>
</dbReference>
<evidence type="ECO:0000259" key="8">
    <source>
        <dbReference type="PROSITE" id="PS50811"/>
    </source>
</evidence>
<evidence type="ECO:0000256" key="5">
    <source>
        <dbReference type="ARBA" id="ARBA00023242"/>
    </source>
</evidence>
<evidence type="ECO:0000313" key="9">
    <source>
        <dbReference type="EMBL" id="CAA7397377.1"/>
    </source>
</evidence>
<dbReference type="PROSITE" id="PS50811">
    <property type="entry name" value="WRKY"/>
    <property type="match status" value="1"/>
</dbReference>
<keyword evidence="5" id="KW-0539">Nucleus</keyword>
<evidence type="ECO:0000256" key="7">
    <source>
        <dbReference type="SAM" id="MobiDB-lite"/>
    </source>
</evidence>
<dbReference type="GO" id="GO:0000976">
    <property type="term" value="F:transcription cis-regulatory region binding"/>
    <property type="evidence" value="ECO:0007669"/>
    <property type="project" value="TreeGrafter"/>
</dbReference>
<dbReference type="OrthoDB" id="662136at2759"/>
<dbReference type="GO" id="GO:0005634">
    <property type="term" value="C:nucleus"/>
    <property type="evidence" value="ECO:0007669"/>
    <property type="project" value="UniProtKB-SubCell"/>
</dbReference>
<feature type="compositionally biased region" description="Low complexity" evidence="7">
    <location>
        <begin position="246"/>
        <end position="255"/>
    </location>
</feature>
<feature type="compositionally biased region" description="Low complexity" evidence="7">
    <location>
        <begin position="77"/>
        <end position="104"/>
    </location>
</feature>
<protein>
    <recommendedName>
        <fullName evidence="8">WRKY domain-containing protein</fullName>
    </recommendedName>
</protein>